<proteinExistence type="inferred from homology"/>
<name>A0ABT8YPK6_9HYPH</name>
<dbReference type="Proteomes" id="UP001174932">
    <property type="component" value="Unassembled WGS sequence"/>
</dbReference>
<dbReference type="RefSeq" id="WP_304377581.1">
    <property type="nucleotide sequence ID" value="NZ_JAUOZU010000012.1"/>
</dbReference>
<dbReference type="InterPro" id="IPR038770">
    <property type="entry name" value="Na+/solute_symporter_sf"/>
</dbReference>
<sequence length="314" mass="33003">MLAVVQNVLPVFLLILVGWLLVASTYLRPSAGDALAEFVFKLAVPVLLFRTLAEADFHGAFPVRLWIAYFSAVAVTWTAAHCLARFGFGTDRRTGTVAGVSSAFANNVFIGLPLVDRIVGPNGLVALSILIAIHLPVMMIASSVLMERAERGDTGKAMDGPLTLLKTFLRNMTGNPLMFGIVGGVFWHLTGLPLAGPPKILVDQISAIAGPAALISLGMAMRRYGFAGNLGLAASVSVLKLFALPGLVFLAAHGLGLRTEWIAALVLTASVPTGVNAWLIASQFKAAEPLAASAITLTTGVGALTVSFWAWLLT</sequence>
<evidence type="ECO:0000256" key="8">
    <source>
        <dbReference type="SAM" id="Phobius"/>
    </source>
</evidence>
<feature type="transmembrane region" description="Helical" evidence="8">
    <location>
        <begin position="167"/>
        <end position="189"/>
    </location>
</feature>
<evidence type="ECO:0000256" key="5">
    <source>
        <dbReference type="ARBA" id="ARBA00022692"/>
    </source>
</evidence>
<keyword evidence="5 8" id="KW-0812">Transmembrane</keyword>
<comment type="subcellular location">
    <subcellularLocation>
        <location evidence="1">Cell membrane</location>
        <topology evidence="1">Multi-pass membrane protein</topology>
    </subcellularLocation>
</comment>
<evidence type="ECO:0000256" key="7">
    <source>
        <dbReference type="ARBA" id="ARBA00023136"/>
    </source>
</evidence>
<dbReference type="InterPro" id="IPR004776">
    <property type="entry name" value="Mem_transp_PIN-like"/>
</dbReference>
<dbReference type="EMBL" id="JAUOZU010000012">
    <property type="protein sequence ID" value="MDO6965655.1"/>
    <property type="molecule type" value="Genomic_DNA"/>
</dbReference>
<dbReference type="Gene3D" id="1.20.1530.20">
    <property type="match status" value="1"/>
</dbReference>
<evidence type="ECO:0000256" key="6">
    <source>
        <dbReference type="ARBA" id="ARBA00022989"/>
    </source>
</evidence>
<evidence type="ECO:0000313" key="10">
    <source>
        <dbReference type="Proteomes" id="UP001174932"/>
    </source>
</evidence>
<evidence type="ECO:0000256" key="1">
    <source>
        <dbReference type="ARBA" id="ARBA00004651"/>
    </source>
</evidence>
<comment type="caution">
    <text evidence="9">The sequence shown here is derived from an EMBL/GenBank/DDBJ whole genome shotgun (WGS) entry which is preliminary data.</text>
</comment>
<feature type="transmembrane region" description="Helical" evidence="8">
    <location>
        <begin position="290"/>
        <end position="312"/>
    </location>
</feature>
<accession>A0ABT8YPK6</accession>
<feature type="transmembrane region" description="Helical" evidence="8">
    <location>
        <begin position="127"/>
        <end position="146"/>
    </location>
</feature>
<keyword evidence="6 8" id="KW-1133">Transmembrane helix</keyword>
<reference evidence="9" key="2">
    <citation type="submission" date="2023-07" db="EMBL/GenBank/DDBJ databases">
        <authorList>
            <person name="Shen H."/>
        </authorList>
    </citation>
    <scope>NUCLEOTIDE SEQUENCE</scope>
    <source>
        <strain evidence="9">TNR-22</strain>
    </source>
</reference>
<evidence type="ECO:0000256" key="3">
    <source>
        <dbReference type="ARBA" id="ARBA00022448"/>
    </source>
</evidence>
<feature type="transmembrane region" description="Helical" evidence="8">
    <location>
        <begin position="232"/>
        <end position="255"/>
    </location>
</feature>
<feature type="transmembrane region" description="Helical" evidence="8">
    <location>
        <begin position="6"/>
        <end position="27"/>
    </location>
</feature>
<evidence type="ECO:0000313" key="9">
    <source>
        <dbReference type="EMBL" id="MDO6965655.1"/>
    </source>
</evidence>
<keyword evidence="7 8" id="KW-0472">Membrane</keyword>
<reference evidence="9" key="1">
    <citation type="journal article" date="2015" name="Int. J. Syst. Evol. Microbiol.">
        <title>Rhizobium alvei sp. nov., isolated from a freshwater river.</title>
        <authorList>
            <person name="Sheu S.Y."/>
            <person name="Huang H.W."/>
            <person name="Young C.C."/>
            <person name="Chen W.M."/>
        </authorList>
    </citation>
    <scope>NUCLEOTIDE SEQUENCE</scope>
    <source>
        <strain evidence="9">TNR-22</strain>
    </source>
</reference>
<feature type="transmembrane region" description="Helical" evidence="8">
    <location>
        <begin position="201"/>
        <end position="220"/>
    </location>
</feature>
<dbReference type="Pfam" id="PF03547">
    <property type="entry name" value="Mem_trans"/>
    <property type="match status" value="1"/>
</dbReference>
<feature type="transmembrane region" description="Helical" evidence="8">
    <location>
        <begin position="65"/>
        <end position="84"/>
    </location>
</feature>
<evidence type="ECO:0000256" key="2">
    <source>
        <dbReference type="ARBA" id="ARBA00010145"/>
    </source>
</evidence>
<feature type="transmembrane region" description="Helical" evidence="8">
    <location>
        <begin position="96"/>
        <end position="115"/>
    </location>
</feature>
<feature type="transmembrane region" description="Helical" evidence="8">
    <location>
        <begin position="261"/>
        <end position="281"/>
    </location>
</feature>
<dbReference type="PANTHER" id="PTHR36838:SF3">
    <property type="entry name" value="TRANSPORTER AUXIN EFFLUX CARRIER EC FAMILY"/>
    <property type="match status" value="1"/>
</dbReference>
<keyword evidence="4" id="KW-1003">Cell membrane</keyword>
<keyword evidence="10" id="KW-1185">Reference proteome</keyword>
<comment type="similarity">
    <text evidence="2">Belongs to the auxin efflux carrier (TC 2.A.69) family.</text>
</comment>
<dbReference type="PANTHER" id="PTHR36838">
    <property type="entry name" value="AUXIN EFFLUX CARRIER FAMILY PROTEIN"/>
    <property type="match status" value="1"/>
</dbReference>
<keyword evidence="3" id="KW-0813">Transport</keyword>
<gene>
    <name evidence="9" type="ORF">Q4481_16945</name>
</gene>
<protein>
    <submittedName>
        <fullName evidence="9">AEC family transporter</fullName>
    </submittedName>
</protein>
<organism evidence="9 10">
    <name type="scientific">Rhizobium alvei</name>
    <dbReference type="NCBI Taxonomy" id="1132659"/>
    <lineage>
        <taxon>Bacteria</taxon>
        <taxon>Pseudomonadati</taxon>
        <taxon>Pseudomonadota</taxon>
        <taxon>Alphaproteobacteria</taxon>
        <taxon>Hyphomicrobiales</taxon>
        <taxon>Rhizobiaceae</taxon>
        <taxon>Rhizobium/Agrobacterium group</taxon>
        <taxon>Rhizobium</taxon>
    </lineage>
</organism>
<evidence type="ECO:0000256" key="4">
    <source>
        <dbReference type="ARBA" id="ARBA00022475"/>
    </source>
</evidence>